<feature type="domain" description="G" evidence="6">
    <location>
        <begin position="359"/>
        <end position="413"/>
    </location>
</feature>
<evidence type="ECO:0000256" key="4">
    <source>
        <dbReference type="ARBA" id="ARBA00039902"/>
    </source>
</evidence>
<proteinExistence type="predicted"/>
<protein>
    <recommendedName>
        <fullName evidence="4">Guanine nucleotide-binding protein-like 1</fullName>
    </recommendedName>
</protein>
<accession>A0AAV5A1R4</accession>
<reference evidence="7" key="1">
    <citation type="submission" date="2021-10" db="EMBL/GenBank/DDBJ databases">
        <title>De novo Genome Assembly of Clathrus columnatus (Basidiomycota, Fungi) Using Illumina and Nanopore Sequence Data.</title>
        <authorList>
            <person name="Ogiso-Tanaka E."/>
            <person name="Itagaki H."/>
            <person name="Hosoya T."/>
            <person name="Hosaka K."/>
        </authorList>
    </citation>
    <scope>NUCLEOTIDE SEQUENCE</scope>
    <source>
        <strain evidence="7">MO-923</strain>
    </source>
</reference>
<keyword evidence="2" id="KW-0342">GTP-binding</keyword>
<dbReference type="Proteomes" id="UP001050691">
    <property type="component" value="Unassembled WGS sequence"/>
</dbReference>
<dbReference type="SUPFAM" id="SSF52540">
    <property type="entry name" value="P-loop containing nucleoside triphosphate hydrolases"/>
    <property type="match status" value="1"/>
</dbReference>
<dbReference type="Pfam" id="PF01926">
    <property type="entry name" value="MMR_HSR1"/>
    <property type="match status" value="1"/>
</dbReference>
<keyword evidence="1" id="KW-0547">Nucleotide-binding</keyword>
<evidence type="ECO:0000313" key="8">
    <source>
        <dbReference type="Proteomes" id="UP001050691"/>
    </source>
</evidence>
<dbReference type="PANTHER" id="PTHR45709:SF3">
    <property type="entry name" value="GUANINE NUCLEOTIDE-BINDING PROTEIN-LIKE 1"/>
    <property type="match status" value="1"/>
</dbReference>
<comment type="caution">
    <text evidence="7">The sequence shown here is derived from an EMBL/GenBank/DDBJ whole genome shotgun (WGS) entry which is preliminary data.</text>
</comment>
<keyword evidence="8" id="KW-1185">Reference proteome</keyword>
<dbReference type="EMBL" id="BPWL01000003">
    <property type="protein sequence ID" value="GJJ08596.1"/>
    <property type="molecule type" value="Genomic_DNA"/>
</dbReference>
<evidence type="ECO:0000259" key="6">
    <source>
        <dbReference type="Pfam" id="PF01926"/>
    </source>
</evidence>
<feature type="region of interest" description="Disordered" evidence="5">
    <location>
        <begin position="24"/>
        <end position="47"/>
    </location>
</feature>
<dbReference type="Gene3D" id="3.40.50.300">
    <property type="entry name" value="P-loop containing nucleotide triphosphate hydrolases"/>
    <property type="match status" value="1"/>
</dbReference>
<name>A0AAV5A1R4_9AGAM</name>
<feature type="compositionally biased region" description="Acidic residues" evidence="5">
    <location>
        <begin position="561"/>
        <end position="577"/>
    </location>
</feature>
<dbReference type="InterPro" id="IPR043358">
    <property type="entry name" value="GNL1-like"/>
</dbReference>
<evidence type="ECO:0000256" key="2">
    <source>
        <dbReference type="ARBA" id="ARBA00023134"/>
    </source>
</evidence>
<organism evidence="7 8">
    <name type="scientific">Clathrus columnatus</name>
    <dbReference type="NCBI Taxonomy" id="1419009"/>
    <lineage>
        <taxon>Eukaryota</taxon>
        <taxon>Fungi</taxon>
        <taxon>Dikarya</taxon>
        <taxon>Basidiomycota</taxon>
        <taxon>Agaricomycotina</taxon>
        <taxon>Agaricomycetes</taxon>
        <taxon>Phallomycetidae</taxon>
        <taxon>Phallales</taxon>
        <taxon>Clathraceae</taxon>
        <taxon>Clathrus</taxon>
    </lineage>
</organism>
<dbReference type="InterPro" id="IPR006073">
    <property type="entry name" value="GTP-bd"/>
</dbReference>
<comment type="function">
    <text evidence="3">Possible regulatory or functional link with the histocompatibility cluster.</text>
</comment>
<evidence type="ECO:0000256" key="5">
    <source>
        <dbReference type="SAM" id="MobiDB-lite"/>
    </source>
</evidence>
<sequence>MPRRQNISNKQRKAELQLKRAVKRGEGPFSDSVSPEIQVIPDPNRRPKHTINSAIRERLCQQSSKKLESSFLKVTPEFLEATKLLASITPLPRPLSSNVAILSKSDIDLSGDDMALSCLKRPKWRFDMTKKEVEANEEGLFRKWLAETDSCISQWIMNEYGQGFLPESHSRGTHIYPYYYERNLEIWRQLWRVTEISHILIILLDSRCPALHFPPSLRSFLSSLNPPRPLIFALTKTDIVPESYISAWTRWFQAKYPSARVVSVRANSTAGTNATNEYSKLGIKHGPYIPEGDDGLSELVKAMQKSYEELMTPPEKIKDDPEKLQHWHATRMFATKINWNQVPSRIPQEDFKANDKYITIGLIGQPNVGKSSLLNALFGSHKVKASRTPGKTKHYQTLFWTPEIRLVDCPGLVFPQLVRMELQVLGGILPISRIPSIPACTHYALQLLPLEWIFQLKPASGESNANVDVDKRTWRDQKVTQQKHRTFQWTTMNVLTAFAVHKGWLTAKAGRPDINRAGNYILRSLAEGRIRWAFWPPEAEGVPITRDSGIWLGGGVVEVEGEEEEEEENDSAGDNDFDSSLSNDTELNEDSEGMEITLTSGRFEVLALNSIPDEVI</sequence>
<dbReference type="GO" id="GO:0003924">
    <property type="term" value="F:GTPase activity"/>
    <property type="evidence" value="ECO:0007669"/>
    <property type="project" value="InterPro"/>
</dbReference>
<evidence type="ECO:0000256" key="1">
    <source>
        <dbReference type="ARBA" id="ARBA00022741"/>
    </source>
</evidence>
<dbReference type="PANTHER" id="PTHR45709">
    <property type="entry name" value="LARGE SUBUNIT GTPASE 1 HOMOLOG-RELATED"/>
    <property type="match status" value="1"/>
</dbReference>
<dbReference type="AlphaFoldDB" id="A0AAV5A1R4"/>
<feature type="region of interest" description="Disordered" evidence="5">
    <location>
        <begin position="561"/>
        <end position="594"/>
    </location>
</feature>
<evidence type="ECO:0000313" key="7">
    <source>
        <dbReference type="EMBL" id="GJJ08596.1"/>
    </source>
</evidence>
<gene>
    <name evidence="7" type="ORF">Clacol_002815</name>
</gene>
<dbReference type="InterPro" id="IPR027417">
    <property type="entry name" value="P-loop_NTPase"/>
</dbReference>
<dbReference type="GO" id="GO:0005525">
    <property type="term" value="F:GTP binding"/>
    <property type="evidence" value="ECO:0007669"/>
    <property type="project" value="UniProtKB-KW"/>
</dbReference>
<evidence type="ECO:0000256" key="3">
    <source>
        <dbReference type="ARBA" id="ARBA00037770"/>
    </source>
</evidence>